<dbReference type="PROSITE" id="PS00194">
    <property type="entry name" value="THIOREDOXIN_1"/>
    <property type="match status" value="1"/>
</dbReference>
<keyword evidence="3" id="KW-1015">Disulfide bond</keyword>
<dbReference type="CDD" id="cd02966">
    <property type="entry name" value="TlpA_like_family"/>
    <property type="match status" value="1"/>
</dbReference>
<keyword evidence="5" id="KW-0812">Transmembrane</keyword>
<dbReference type="GO" id="GO:0016209">
    <property type="term" value="F:antioxidant activity"/>
    <property type="evidence" value="ECO:0007669"/>
    <property type="project" value="InterPro"/>
</dbReference>
<evidence type="ECO:0000256" key="5">
    <source>
        <dbReference type="SAM" id="Phobius"/>
    </source>
</evidence>
<keyword evidence="5" id="KW-1133">Transmembrane helix</keyword>
<dbReference type="InterPro" id="IPR013766">
    <property type="entry name" value="Thioredoxin_domain"/>
</dbReference>
<dbReference type="Gene3D" id="3.40.30.10">
    <property type="entry name" value="Glutaredoxin"/>
    <property type="match status" value="1"/>
</dbReference>
<dbReference type="InterPro" id="IPR000866">
    <property type="entry name" value="AhpC/TSA"/>
</dbReference>
<keyword evidence="4" id="KW-0676">Redox-active center</keyword>
<protein>
    <submittedName>
        <fullName evidence="7">TlpA family protein disulfide reductase</fullName>
    </submittedName>
</protein>
<name>A0A831TH04_9BACT</name>
<dbReference type="GO" id="GO:0016491">
    <property type="term" value="F:oxidoreductase activity"/>
    <property type="evidence" value="ECO:0007669"/>
    <property type="project" value="InterPro"/>
</dbReference>
<dbReference type="EMBL" id="DSIY01000268">
    <property type="protein sequence ID" value="HEG92061.1"/>
    <property type="molecule type" value="Genomic_DNA"/>
</dbReference>
<feature type="transmembrane region" description="Helical" evidence="5">
    <location>
        <begin position="12"/>
        <end position="34"/>
    </location>
</feature>
<keyword evidence="5" id="KW-0472">Membrane</keyword>
<evidence type="ECO:0000256" key="4">
    <source>
        <dbReference type="ARBA" id="ARBA00023284"/>
    </source>
</evidence>
<dbReference type="SUPFAM" id="SSF52833">
    <property type="entry name" value="Thioredoxin-like"/>
    <property type="match status" value="1"/>
</dbReference>
<feature type="domain" description="Thioredoxin" evidence="6">
    <location>
        <begin position="56"/>
        <end position="195"/>
    </location>
</feature>
<evidence type="ECO:0000259" key="6">
    <source>
        <dbReference type="PROSITE" id="PS51352"/>
    </source>
</evidence>
<dbReference type="AlphaFoldDB" id="A0A831TH04"/>
<keyword evidence="2" id="KW-0201">Cytochrome c-type biogenesis</keyword>
<evidence type="ECO:0000256" key="2">
    <source>
        <dbReference type="ARBA" id="ARBA00022748"/>
    </source>
</evidence>
<dbReference type="InterPro" id="IPR017937">
    <property type="entry name" value="Thioredoxin_CS"/>
</dbReference>
<dbReference type="PANTHER" id="PTHR42852:SF6">
    <property type="entry name" value="THIOL:DISULFIDE INTERCHANGE PROTEIN DSBE"/>
    <property type="match status" value="1"/>
</dbReference>
<dbReference type="InterPro" id="IPR036249">
    <property type="entry name" value="Thioredoxin-like_sf"/>
</dbReference>
<evidence type="ECO:0000313" key="7">
    <source>
        <dbReference type="EMBL" id="HEG92061.1"/>
    </source>
</evidence>
<accession>A0A831TH04</accession>
<evidence type="ECO:0000256" key="3">
    <source>
        <dbReference type="ARBA" id="ARBA00023157"/>
    </source>
</evidence>
<dbReference type="Pfam" id="PF00578">
    <property type="entry name" value="AhpC-TSA"/>
    <property type="match status" value="1"/>
</dbReference>
<proteinExistence type="predicted"/>
<evidence type="ECO:0000256" key="1">
    <source>
        <dbReference type="ARBA" id="ARBA00004196"/>
    </source>
</evidence>
<dbReference type="InterPro" id="IPR050553">
    <property type="entry name" value="Thioredoxin_ResA/DsbE_sf"/>
</dbReference>
<sequence length="197" mass="20875">MESLATPGVRSRILPLIVSAAVLALLGILTYAVASPRASSELGVGGRVNTAGQLIRFEPRSATGFTLATFDGQSMSLAQYRGKTVVINFWASWCPPCREEAPILQQFAARHAGGDVVLLGIDVWDKEPDARAFLAEFGLTYPNALDVEGSVSIEYGVSGVPETYVIGPDGRLLGKYTGPVESVDHLEAIVRELGGGL</sequence>
<gene>
    <name evidence="7" type="ORF">ENP34_11595</name>
</gene>
<reference evidence="7" key="1">
    <citation type="journal article" date="2020" name="mSystems">
        <title>Genome- and Community-Level Interaction Insights into Carbon Utilization and Element Cycling Functions of Hydrothermarchaeota in Hydrothermal Sediment.</title>
        <authorList>
            <person name="Zhou Z."/>
            <person name="Liu Y."/>
            <person name="Xu W."/>
            <person name="Pan J."/>
            <person name="Luo Z.H."/>
            <person name="Li M."/>
        </authorList>
    </citation>
    <scope>NUCLEOTIDE SEQUENCE [LARGE SCALE GENOMIC DNA]</scope>
    <source>
        <strain evidence="7">SpSt-210</strain>
    </source>
</reference>
<dbReference type="PANTHER" id="PTHR42852">
    <property type="entry name" value="THIOL:DISULFIDE INTERCHANGE PROTEIN DSBE"/>
    <property type="match status" value="1"/>
</dbReference>
<dbReference type="GO" id="GO:0017004">
    <property type="term" value="P:cytochrome complex assembly"/>
    <property type="evidence" value="ECO:0007669"/>
    <property type="project" value="UniProtKB-KW"/>
</dbReference>
<dbReference type="GO" id="GO:0030313">
    <property type="term" value="C:cell envelope"/>
    <property type="evidence" value="ECO:0007669"/>
    <property type="project" value="UniProtKB-SubCell"/>
</dbReference>
<organism evidence="7">
    <name type="scientific">Thermorudis peleae</name>
    <dbReference type="NCBI Taxonomy" id="1382356"/>
    <lineage>
        <taxon>Bacteria</taxon>
        <taxon>Pseudomonadati</taxon>
        <taxon>Thermomicrobiota</taxon>
        <taxon>Thermomicrobia</taxon>
        <taxon>Thermomicrobia incertae sedis</taxon>
        <taxon>Thermorudis</taxon>
    </lineage>
</organism>
<comment type="caution">
    <text evidence="7">The sequence shown here is derived from an EMBL/GenBank/DDBJ whole genome shotgun (WGS) entry which is preliminary data.</text>
</comment>
<dbReference type="PROSITE" id="PS51352">
    <property type="entry name" value="THIOREDOXIN_2"/>
    <property type="match status" value="1"/>
</dbReference>
<comment type="subcellular location">
    <subcellularLocation>
        <location evidence="1">Cell envelope</location>
    </subcellularLocation>
</comment>